<protein>
    <submittedName>
        <fullName evidence="2">Uncharacterized protein</fullName>
    </submittedName>
</protein>
<evidence type="ECO:0000313" key="3">
    <source>
        <dbReference type="Proteomes" id="UP000273022"/>
    </source>
</evidence>
<keyword evidence="1" id="KW-0677">Repeat</keyword>
<reference evidence="2 3" key="1">
    <citation type="submission" date="2018-09" db="EMBL/GenBank/DDBJ databases">
        <title>Phylogeny of the Shewanellaceae, and recommendation for two new genera, Pseudoshewanella and Parashewanella.</title>
        <authorList>
            <person name="Wang G."/>
        </authorList>
    </citation>
    <scope>NUCLEOTIDE SEQUENCE [LARGE SCALE GENOMIC DNA]</scope>
    <source>
        <strain evidence="2 3">KCTC 22492</strain>
    </source>
</reference>
<sequence>MAYASTPTSQQRINFPEYMSDNSAKTTHKLCVKGKTFKVQAGGTKRSLVRQCEKDNIVRGPQRKQLNHSKSTTYKQFGKLVRVELKENPDKLKKLFIQFVEDYDIQRVLGQPGNKESEAYLNSIISVSKANIKKAGENHQYDAIYCILNQLSQAQFSHQHLTEIYTVVIPYYCKAGIRDGFWARRVCAIEDRLRTGKTAIDVPLCVALLHGFGTLSEYDQHGVWGSKIYSFVDVCAKQGLVELRLLNVALQALSLAIKNDRELNLLEDLDKIIEFIEANGFKYDLYTVMALIKVYGRVSKFDASHQAINKAHELFSRVEEMEIKVDLYMLNSMISAYACACRHDGAQLWLKRIEVLLRKFETKNIQKTFYTWNSVIAAKANAAQRDSSKKVIESALCDLAQCRASGIEPDEYTYTSLVLGLAFGIDFDGGEPFAEKVLSLYHEYIEKCRYPDTQFLNVALQAMESIIRHELMPIEEAKDLVLQIYGKCRLNCKPKPVGINTIQWMMVVYFRISEALDTPRKKDHFFTKAVSMYELAVTENYYRSEILEITEDDGTSPSRTAMLDLHSNAILKITSATLPSKTAGFILVKIIREIEKSKSIHELTVITGFNQGTVCRDEVERVLPQQSCVKSFARQAKNEGAIDIVFDWAKEL</sequence>
<proteinExistence type="predicted"/>
<dbReference type="AlphaFoldDB" id="A0A3A6UCW4"/>
<dbReference type="RefSeq" id="WP_121851744.1">
    <property type="nucleotide sequence ID" value="NZ_CP037952.1"/>
</dbReference>
<gene>
    <name evidence="2" type="ORF">D5R81_00745</name>
</gene>
<dbReference type="PANTHER" id="PTHR47447">
    <property type="entry name" value="OS03G0856100 PROTEIN"/>
    <property type="match status" value="1"/>
</dbReference>
<organism evidence="2 3">
    <name type="scientific">Parashewanella spongiae</name>
    <dbReference type="NCBI Taxonomy" id="342950"/>
    <lineage>
        <taxon>Bacteria</taxon>
        <taxon>Pseudomonadati</taxon>
        <taxon>Pseudomonadota</taxon>
        <taxon>Gammaproteobacteria</taxon>
        <taxon>Alteromonadales</taxon>
        <taxon>Shewanellaceae</taxon>
        <taxon>Parashewanella</taxon>
    </lineage>
</organism>
<dbReference type="EMBL" id="QYYH01000002">
    <property type="protein sequence ID" value="RJY19506.1"/>
    <property type="molecule type" value="Genomic_DNA"/>
</dbReference>
<keyword evidence="3" id="KW-1185">Reference proteome</keyword>
<comment type="caution">
    <text evidence="2">The sequence shown here is derived from an EMBL/GenBank/DDBJ whole genome shotgun (WGS) entry which is preliminary data.</text>
</comment>
<evidence type="ECO:0000256" key="1">
    <source>
        <dbReference type="ARBA" id="ARBA00022737"/>
    </source>
</evidence>
<dbReference type="Gene3D" id="1.25.40.10">
    <property type="entry name" value="Tetratricopeptide repeat domain"/>
    <property type="match status" value="1"/>
</dbReference>
<accession>A0A3A6UCW4</accession>
<dbReference type="InterPro" id="IPR011990">
    <property type="entry name" value="TPR-like_helical_dom_sf"/>
</dbReference>
<evidence type="ECO:0000313" key="2">
    <source>
        <dbReference type="EMBL" id="RJY19506.1"/>
    </source>
</evidence>
<dbReference type="Proteomes" id="UP000273022">
    <property type="component" value="Unassembled WGS sequence"/>
</dbReference>
<name>A0A3A6UCW4_9GAMM</name>
<dbReference type="PANTHER" id="PTHR47447:SF21">
    <property type="entry name" value="PENTACOTRIPEPTIDE-REPEAT REGION OF PRORP DOMAIN-CONTAINING PROTEIN"/>
    <property type="match status" value="1"/>
</dbReference>